<dbReference type="Gene3D" id="1.10.10.10">
    <property type="entry name" value="Winged helix-like DNA-binding domain superfamily/Winged helix DNA-binding domain"/>
    <property type="match status" value="2"/>
</dbReference>
<keyword evidence="8" id="KW-0378">Hydrolase</keyword>
<dbReference type="InterPro" id="IPR050474">
    <property type="entry name" value="Hel308_SKI2-like"/>
</dbReference>
<dbReference type="Pfam" id="PF26582">
    <property type="entry name" value="ASCC3_N"/>
    <property type="match status" value="1"/>
</dbReference>
<evidence type="ECO:0000256" key="10">
    <source>
        <dbReference type="ARBA" id="ARBA00022840"/>
    </source>
</evidence>
<evidence type="ECO:0000259" key="16">
    <source>
        <dbReference type="PROSITE" id="PS51192"/>
    </source>
</evidence>
<dbReference type="SUPFAM" id="SSF81296">
    <property type="entry name" value="E set domains"/>
    <property type="match status" value="1"/>
</dbReference>
<proteinExistence type="inferred from homology"/>
<dbReference type="SMART" id="SM00490">
    <property type="entry name" value="HELICc"/>
    <property type="match status" value="2"/>
</dbReference>
<dbReference type="InterPro" id="IPR014001">
    <property type="entry name" value="Helicase_ATP-bd"/>
</dbReference>
<comment type="caution">
    <text evidence="18">The sequence shown here is derived from an EMBL/GenBank/DDBJ whole genome shotgun (WGS) entry which is preliminary data.</text>
</comment>
<sequence>MPPIELPRLTGSLRAFSGVSYPHSRPPENVNDLLKRKRQLRARKQLAKTLSWVELKGLILESASSDKVAAQEVRTLLQELVQTSAEIVGKDTCGEAVESASVFIFVTLKEADHIGKSESTKLRNFFGAFPASSATKACHIVHSLISLLSENYLATINKRSQEKKEEPVKEFGSDIKFSPLRKKDLSLDEALLSDSEDEDAYVDSGFASVREEPTELRDKPSSEAANRKDDINGSWLRDQCEMYFANSSSGVSVLDLCSAVFDILASDKDDAAIQNDLFELLGFDRFEFIQTLLADRHRIVIATSESAGDLIENQGNGRVKPPGQSNKPSYGCQVTVQSEQEKQLMRQVRKEERKEERRQARRDRNAASDEQELDQETYLRAVGFDPDSMKAQREIALQAAATAPLLSRPKRSMHTGHVYPHVFDALAETQRATAFISDTKIALPADAKRKNTKMFEEVVIPPNTPVPPREGETPIPISSLDEIGRMGFQGMKKLNRIQSIVFDTAYNTNENLLISAPTGAGKTNIAMLTILREIKQNIEEGVIKKDKFKIIYVAPMKALAAEMVQNFGKRLSSLGIAVRELTGDMQLTKAEILKTQMLVTTPEKWDVVTRKSTGDVALAQLVKLLIIDEVHLLHDDRGSVIECLVARTLRQVESSQSMIRIVGLSATLPNYIDVANFLRVNPYEGLFFFDGRFRPVPLGQTFIGIKSAGHVKQLHDMDTVCYEKVLDNVQQGHQVMVFVHARNATVKTALTLREMANNQGDATLFRAEPSPEYGAAEKQVMRSRNKQLRELFPDGFSIHHAGMLRQDRTMVEQLFSRGLIRVLVCTATLAWGVNLPAHAVVIKGTQVYDAKKGSFVDIGILDVLQIFGRAGRPQFDKQGEGIIITSHDKLSHYLSLLTRQSPIESQFISSLTDSLNAEIALGTVTNVDEAVEWLSYTYLYVRMRLNPLVYGIPYGTKEEDPFLHRHRRDLITNAARHLDKAKMIRFDQRTGYLYSTDLGRTASHFYIKYDTIEVFNEMFKTHMPEPEVLAMLSHSQEFEQVKVREDEIPELETHLAEHCPLHVKGGVENSYGKINILLQTFISKGFVDSFSLVSDLGYVAQNAARLMRGLFEIALHKGWPTMAYRLLGLCKMLDKRLWGFENPLRQFTILKNETLVKLEERRATVDRLRDMTADEIGHMIRHPRMGPTVKNCVEQIPAISLASSIQPITRTVLRVRLTIKPEFKWNDKVHGCTSEPWWIWVEDPDNNHIYHSEYFLLHKKQVLAEEEQTLVFTIPIFEPLPSQYYVRGVSDRWLGSEVVCALSFKHLILPEKHPPHTELLDLQPLPITALKCEDYELLYRFTHFNPVQTQIFHTVYHTDHNVLLGAPTGSGKTLAAELAIFRIFNVYPGTKAVYIAPLKALVRERMDDWKVRFEQKLGRSVVELTGDVTPDMRAIAKADVIVTTPEKWDGISRSWQTRNYVKAVSLLVIDEIHLLGEERGPVLEVIVSRTNFISSHTEKTVRVIGLSTALANASDLADWLGIAQAGMFNFRPSVRPVPLEVHISGYPGKHYCPRMATMNKPTFAAIRTHSPTKPVLVFVSSRRQTRLTALELISFLASEDDPKQWLHMPETEMDSLIQTVKDNNLKLTLSFGIALHHAGLHERDRKIAEELFVNQKVQILIATSTLAWGVNFPAHLVVVKGTEYYDGKTRRYVDFPITDVLQMMGRAGRPQYDDHGVAVILVHDIKKHFYKKFLYEPFPVESSLLEVLPDHLNAEIVAGTITSKQDAMDYLTWTYFFRRLLMNPSYYELEDTNNDSVNKFLSGLVEDAVSQVETSACIEIGEDGLSVSATTLGRISSYYYLNHLTLRMFSERLHADCSLPELIQILADAEEYSQLPVRHNEDIINGELAPSLPLEVDPHTYDSPHTKAHLLFQAHFSRTPLPSTDYLTDLNSVLDQAIRILQAMIDVASAEGWLATALRCMHLVQMVVQGRWLHDCTLLTLPCVDPGLLRYFRVEGRSLECLPELLDAVRGQRKVLHSMLEDALSAGEINEVFNVLGRLPQISVKIKVRGVWAENETGQKETKAISTAQTEGHVKDWFPVHAEQEYVIIIEISRESFGFKRSNTKAHAPYFPKAKDVGWWVVLGEMDTGELLAVKRVGQVRATSTVPLSCYMPEDLGRKIYTVYLINDAYMGMDQQYDVPLEIIESDISSQVNTEVDF</sequence>
<keyword evidence="4" id="KW-0963">Cytoplasm</keyword>
<reference evidence="18 19" key="1">
    <citation type="submission" date="2022-05" db="EMBL/GenBank/DDBJ databases">
        <authorList>
            <consortium name="Genoscope - CEA"/>
            <person name="William W."/>
        </authorList>
    </citation>
    <scope>NUCLEOTIDE SEQUENCE [LARGE SCALE GENOMIC DNA]</scope>
</reference>
<dbReference type="Pfam" id="PF18149">
    <property type="entry name" value="Helicase_PWI"/>
    <property type="match status" value="1"/>
</dbReference>
<dbReference type="InterPro" id="IPR003593">
    <property type="entry name" value="AAA+_ATPase"/>
</dbReference>
<dbReference type="InterPro" id="IPR035892">
    <property type="entry name" value="C2_domain_sf"/>
</dbReference>
<evidence type="ECO:0000256" key="6">
    <source>
        <dbReference type="ARBA" id="ARBA00022741"/>
    </source>
</evidence>
<dbReference type="EMBL" id="CALNXI010000058">
    <property type="protein sequence ID" value="CAH3017247.1"/>
    <property type="molecule type" value="Genomic_DNA"/>
</dbReference>
<dbReference type="InterPro" id="IPR011545">
    <property type="entry name" value="DEAD/DEAH_box_helicase_dom"/>
</dbReference>
<dbReference type="InterPro" id="IPR041094">
    <property type="entry name" value="Brr2_helicase_PWI"/>
</dbReference>
<evidence type="ECO:0000256" key="13">
    <source>
        <dbReference type="ARBA" id="ARBA00023242"/>
    </source>
</evidence>
<dbReference type="PANTHER" id="PTHR47961:SF13">
    <property type="entry name" value="ACTIVATING SIGNAL COINTEGRATOR 1 COMPLEX SUBUNIT 3"/>
    <property type="match status" value="1"/>
</dbReference>
<evidence type="ECO:0000256" key="5">
    <source>
        <dbReference type="ARBA" id="ARBA00022737"/>
    </source>
</evidence>
<dbReference type="SMART" id="SM00382">
    <property type="entry name" value="AAA"/>
    <property type="match status" value="2"/>
</dbReference>
<dbReference type="CDD" id="cd18795">
    <property type="entry name" value="SF2_C_Ski2"/>
    <property type="match status" value="2"/>
</dbReference>
<feature type="region of interest" description="Disordered" evidence="15">
    <location>
        <begin position="211"/>
        <end position="230"/>
    </location>
</feature>
<dbReference type="Gene3D" id="1.10.3380.10">
    <property type="entry name" value="Sec63 N-terminal domain-like domain"/>
    <property type="match status" value="2"/>
</dbReference>
<keyword evidence="13" id="KW-0539">Nucleus</keyword>
<keyword evidence="10" id="KW-0067">ATP-binding</keyword>
<keyword evidence="9" id="KW-0347">Helicase</keyword>
<dbReference type="Gene3D" id="2.60.40.150">
    <property type="entry name" value="C2 domain"/>
    <property type="match status" value="2"/>
</dbReference>
<evidence type="ECO:0000259" key="17">
    <source>
        <dbReference type="PROSITE" id="PS51194"/>
    </source>
</evidence>
<dbReference type="SUPFAM" id="SSF46785">
    <property type="entry name" value="Winged helix' DNA-binding domain"/>
    <property type="match status" value="2"/>
</dbReference>
<keyword evidence="6" id="KW-0547">Nucleotide-binding</keyword>
<dbReference type="Pfam" id="PF23445">
    <property type="entry name" value="WHD_SNRNP200"/>
    <property type="match status" value="2"/>
</dbReference>
<dbReference type="Pfam" id="PF00271">
    <property type="entry name" value="Helicase_C"/>
    <property type="match status" value="2"/>
</dbReference>
<evidence type="ECO:0000256" key="8">
    <source>
        <dbReference type="ARBA" id="ARBA00022801"/>
    </source>
</evidence>
<feature type="region of interest" description="Disordered" evidence="15">
    <location>
        <begin position="311"/>
        <end position="374"/>
    </location>
</feature>
<feature type="compositionally biased region" description="Basic and acidic residues" evidence="15">
    <location>
        <begin position="339"/>
        <end position="367"/>
    </location>
</feature>
<dbReference type="PROSITE" id="PS51194">
    <property type="entry name" value="HELICASE_CTER"/>
    <property type="match status" value="2"/>
</dbReference>
<comment type="subcellular location">
    <subcellularLocation>
        <location evidence="2">Cytoplasm</location>
        <location evidence="2">Cytosol</location>
    </subcellularLocation>
    <subcellularLocation>
        <location evidence="1">Nucleus speckle</location>
    </subcellularLocation>
</comment>
<feature type="domain" description="Helicase ATP-binding" evidence="16">
    <location>
        <begin position="503"/>
        <end position="686"/>
    </location>
</feature>
<evidence type="ECO:0000256" key="11">
    <source>
        <dbReference type="ARBA" id="ARBA00023204"/>
    </source>
</evidence>
<feature type="domain" description="Helicase C-terminal" evidence="17">
    <location>
        <begin position="1560"/>
        <end position="1756"/>
    </location>
</feature>
<evidence type="ECO:0000313" key="19">
    <source>
        <dbReference type="Proteomes" id="UP001159427"/>
    </source>
</evidence>
<accession>A0ABN8LJC8</accession>
<dbReference type="InterPro" id="IPR057842">
    <property type="entry name" value="WH_MER3"/>
</dbReference>
<dbReference type="InterPro" id="IPR001650">
    <property type="entry name" value="Helicase_C-like"/>
</dbReference>
<feature type="domain" description="Helicase C-terminal" evidence="17">
    <location>
        <begin position="721"/>
        <end position="919"/>
    </location>
</feature>
<evidence type="ECO:0000256" key="15">
    <source>
        <dbReference type="SAM" id="MobiDB-lite"/>
    </source>
</evidence>
<keyword evidence="12" id="KW-0413">Isomerase</keyword>
<dbReference type="Gene3D" id="1.10.150.20">
    <property type="entry name" value="5' to 3' exonuclease, C-terminal subdomain"/>
    <property type="match status" value="1"/>
</dbReference>
<dbReference type="CDD" id="cd18020">
    <property type="entry name" value="DEXHc_ASCC3_1"/>
    <property type="match status" value="1"/>
</dbReference>
<dbReference type="InterPro" id="IPR004179">
    <property type="entry name" value="Sec63-dom"/>
</dbReference>
<dbReference type="SMART" id="SM00487">
    <property type="entry name" value="DEXDc"/>
    <property type="match status" value="2"/>
</dbReference>
<dbReference type="PROSITE" id="PS51192">
    <property type="entry name" value="HELICASE_ATP_BIND_1"/>
    <property type="match status" value="2"/>
</dbReference>
<dbReference type="PANTHER" id="PTHR47961">
    <property type="entry name" value="DNA POLYMERASE THETA, PUTATIVE (AFU_ORTHOLOGUE AFUA_1G05260)-RELATED"/>
    <property type="match status" value="1"/>
</dbReference>
<keyword evidence="11" id="KW-0234">DNA repair</keyword>
<feature type="domain" description="Helicase ATP-binding" evidence="16">
    <location>
        <begin position="1353"/>
        <end position="1528"/>
    </location>
</feature>
<keyword evidence="5" id="KW-0677">Repeat</keyword>
<dbReference type="PIRSF" id="PIRSF039073">
    <property type="entry name" value="BRR2"/>
    <property type="match status" value="1"/>
</dbReference>
<dbReference type="Proteomes" id="UP001159427">
    <property type="component" value="Unassembled WGS sequence"/>
</dbReference>
<evidence type="ECO:0000313" key="18">
    <source>
        <dbReference type="EMBL" id="CAH3017247.1"/>
    </source>
</evidence>
<dbReference type="InterPro" id="IPR036390">
    <property type="entry name" value="WH_DNA-bd_sf"/>
</dbReference>
<dbReference type="Pfam" id="PF02889">
    <property type="entry name" value="Sec63"/>
    <property type="match status" value="2"/>
</dbReference>
<organism evidence="18 19">
    <name type="scientific">Porites evermanni</name>
    <dbReference type="NCBI Taxonomy" id="104178"/>
    <lineage>
        <taxon>Eukaryota</taxon>
        <taxon>Metazoa</taxon>
        <taxon>Cnidaria</taxon>
        <taxon>Anthozoa</taxon>
        <taxon>Hexacorallia</taxon>
        <taxon>Scleractinia</taxon>
        <taxon>Fungiina</taxon>
        <taxon>Poritidae</taxon>
        <taxon>Porites</taxon>
    </lineage>
</organism>
<evidence type="ECO:0000256" key="14">
    <source>
        <dbReference type="ARBA" id="ARBA00034541"/>
    </source>
</evidence>
<evidence type="ECO:0000256" key="7">
    <source>
        <dbReference type="ARBA" id="ARBA00022763"/>
    </source>
</evidence>
<evidence type="ECO:0000256" key="1">
    <source>
        <dbReference type="ARBA" id="ARBA00004324"/>
    </source>
</evidence>
<dbReference type="Pfam" id="PF00270">
    <property type="entry name" value="DEAD"/>
    <property type="match status" value="2"/>
</dbReference>
<dbReference type="InterPro" id="IPR014756">
    <property type="entry name" value="Ig_E-set"/>
</dbReference>
<protein>
    <recommendedName>
        <fullName evidence="14">U5 small nuclear ribonucleoprotein 200 kDa helicase</fullName>
    </recommendedName>
</protein>
<evidence type="ECO:0000256" key="3">
    <source>
        <dbReference type="ARBA" id="ARBA00010140"/>
    </source>
</evidence>
<dbReference type="Gene3D" id="3.40.50.300">
    <property type="entry name" value="P-loop containing nucleotide triphosphate hydrolases"/>
    <property type="match status" value="4"/>
</dbReference>
<dbReference type="SMART" id="SM00973">
    <property type="entry name" value="Sec63"/>
    <property type="match status" value="2"/>
</dbReference>
<evidence type="ECO:0000256" key="2">
    <source>
        <dbReference type="ARBA" id="ARBA00004514"/>
    </source>
</evidence>
<evidence type="ECO:0000256" key="4">
    <source>
        <dbReference type="ARBA" id="ARBA00022490"/>
    </source>
</evidence>
<dbReference type="CDD" id="cd18022">
    <property type="entry name" value="DEXHc_ASCC3_2"/>
    <property type="match status" value="1"/>
</dbReference>
<evidence type="ECO:0000256" key="9">
    <source>
        <dbReference type="ARBA" id="ARBA00022806"/>
    </source>
</evidence>
<gene>
    <name evidence="18" type="ORF">PEVE_00036354</name>
</gene>
<evidence type="ECO:0000256" key="12">
    <source>
        <dbReference type="ARBA" id="ARBA00023235"/>
    </source>
</evidence>
<keyword evidence="7" id="KW-0227">DNA damage</keyword>
<dbReference type="InterPro" id="IPR027417">
    <property type="entry name" value="P-loop_NTPase"/>
</dbReference>
<dbReference type="InterPro" id="IPR058856">
    <property type="entry name" value="ASCC3_N"/>
</dbReference>
<comment type="similarity">
    <text evidence="3">Belongs to the helicase family. SKI2 subfamily.</text>
</comment>
<dbReference type="InterPro" id="IPR036388">
    <property type="entry name" value="WH-like_DNA-bd_sf"/>
</dbReference>
<keyword evidence="19" id="KW-1185">Reference proteome</keyword>
<dbReference type="SUPFAM" id="SSF158702">
    <property type="entry name" value="Sec63 N-terminal domain-like"/>
    <property type="match status" value="2"/>
</dbReference>
<name>A0ABN8LJC8_9CNID</name>
<feature type="compositionally biased region" description="Polar residues" evidence="15">
    <location>
        <begin position="323"/>
        <end position="338"/>
    </location>
</feature>
<dbReference type="SUPFAM" id="SSF52540">
    <property type="entry name" value="P-loop containing nucleoside triphosphate hydrolases"/>
    <property type="match status" value="4"/>
</dbReference>